<evidence type="ECO:0000256" key="8">
    <source>
        <dbReference type="ARBA" id="ARBA00022842"/>
    </source>
</evidence>
<organism evidence="13 14">
    <name type="scientific">Paxillus rubicundulus Ve08.2h10</name>
    <dbReference type="NCBI Taxonomy" id="930991"/>
    <lineage>
        <taxon>Eukaryota</taxon>
        <taxon>Fungi</taxon>
        <taxon>Dikarya</taxon>
        <taxon>Basidiomycota</taxon>
        <taxon>Agaricomycotina</taxon>
        <taxon>Agaricomycetes</taxon>
        <taxon>Agaricomycetidae</taxon>
        <taxon>Boletales</taxon>
        <taxon>Paxilineae</taxon>
        <taxon>Paxillaceae</taxon>
        <taxon>Paxillus</taxon>
    </lineage>
</organism>
<keyword evidence="4" id="KW-0489">Methyltransferase</keyword>
<feature type="non-terminal residue" evidence="13">
    <location>
        <position position="381"/>
    </location>
</feature>
<keyword evidence="6" id="KW-0949">S-adenosyl-L-methionine</keyword>
<keyword evidence="10" id="KW-0943">RNA-mediated gene silencing</keyword>
<dbReference type="InterPro" id="IPR029063">
    <property type="entry name" value="SAM-dependent_MTases_sf"/>
</dbReference>
<keyword evidence="9" id="KW-0694">RNA-binding</keyword>
<dbReference type="OrthoDB" id="2154311at2759"/>
<dbReference type="GO" id="GO:0001510">
    <property type="term" value="P:RNA methylation"/>
    <property type="evidence" value="ECO:0007669"/>
    <property type="project" value="InterPro"/>
</dbReference>
<dbReference type="EMBL" id="KN824855">
    <property type="protein sequence ID" value="KIK99580.1"/>
    <property type="molecule type" value="Genomic_DNA"/>
</dbReference>
<evidence type="ECO:0000256" key="10">
    <source>
        <dbReference type="ARBA" id="ARBA00023158"/>
    </source>
</evidence>
<reference evidence="14" key="2">
    <citation type="submission" date="2015-01" db="EMBL/GenBank/DDBJ databases">
        <title>Evolutionary Origins and Diversification of the Mycorrhizal Mutualists.</title>
        <authorList>
            <consortium name="DOE Joint Genome Institute"/>
            <consortium name="Mycorrhizal Genomics Consortium"/>
            <person name="Kohler A."/>
            <person name="Kuo A."/>
            <person name="Nagy L.G."/>
            <person name="Floudas D."/>
            <person name="Copeland A."/>
            <person name="Barry K.W."/>
            <person name="Cichocki N."/>
            <person name="Veneault-Fourrey C."/>
            <person name="LaButti K."/>
            <person name="Lindquist E.A."/>
            <person name="Lipzen A."/>
            <person name="Lundell T."/>
            <person name="Morin E."/>
            <person name="Murat C."/>
            <person name="Riley R."/>
            <person name="Ohm R."/>
            <person name="Sun H."/>
            <person name="Tunlid A."/>
            <person name="Henrissat B."/>
            <person name="Grigoriev I.V."/>
            <person name="Hibbett D.S."/>
            <person name="Martin F."/>
        </authorList>
    </citation>
    <scope>NUCLEOTIDE SEQUENCE [LARGE SCALE GENOMIC DNA]</scope>
    <source>
        <strain evidence="14">Ve08.2h10</strain>
    </source>
</reference>
<keyword evidence="8" id="KW-0460">Magnesium</keyword>
<evidence type="ECO:0000256" key="6">
    <source>
        <dbReference type="ARBA" id="ARBA00022691"/>
    </source>
</evidence>
<evidence type="ECO:0000256" key="5">
    <source>
        <dbReference type="ARBA" id="ARBA00022679"/>
    </source>
</evidence>
<dbReference type="FunCoup" id="A0A0D0ECL5">
    <property type="interactions" value="162"/>
</dbReference>
<gene>
    <name evidence="13" type="ORF">PAXRUDRAFT_47575</name>
</gene>
<dbReference type="SUPFAM" id="SSF53335">
    <property type="entry name" value="S-adenosyl-L-methionine-dependent methyltransferases"/>
    <property type="match status" value="1"/>
</dbReference>
<protein>
    <recommendedName>
        <fullName evidence="3">Small RNA 2'-O-methyltransferase</fullName>
        <ecNumber evidence="11">2.1.1.386</ecNumber>
    </recommendedName>
</protein>
<dbReference type="InterPro" id="IPR026610">
    <property type="entry name" value="Hen1"/>
</dbReference>
<sequence length="381" mass="42820">DLKVTFFPPLYHQRRIWLLEILRRERITEIVDMGCGEGSLLATLCQPAPWLGPASSQDDDHCLSSLFNNIGCNDEDTPNLHPKRIAGVDISSCDLSIAMECTSPASANPLYLRWEPLDVELWKGSVDVINPSFIDVECVVATELIEHLTEDVLVHVAPVVLGAYRPRLFLITTPSYTFNARWSPPGTRKPGGYLDPTGRTDRVFRHPDHKFEWTVDEFAQWCTSIAHQWGYVVDIGSIGTAQQKDPWGRDKILGGATQVAFFKRMDDRASTGKREREGLAAHSATNTKGPHELVKRHCYEAHPRAGNPSDSGEIGEAMVGKFEQWGETILRMEELWFADDIPILCGGSIEVMIDAAERHQRLDLQRIPGRRRGNWKIELVG</sequence>
<evidence type="ECO:0000313" key="13">
    <source>
        <dbReference type="EMBL" id="KIK99580.1"/>
    </source>
</evidence>
<dbReference type="GO" id="GO:0005634">
    <property type="term" value="C:nucleus"/>
    <property type="evidence" value="ECO:0007669"/>
    <property type="project" value="TreeGrafter"/>
</dbReference>
<dbReference type="PANTHER" id="PTHR21404:SF3">
    <property type="entry name" value="SMALL RNA 2'-O-METHYLTRANSFERASE"/>
    <property type="match status" value="1"/>
</dbReference>
<comment type="similarity">
    <text evidence="2">Belongs to the methyltransferase superfamily. HEN1 family.</text>
</comment>
<comment type="cofactor">
    <cofactor evidence="1">
        <name>Mg(2+)</name>
        <dbReference type="ChEBI" id="CHEBI:18420"/>
    </cofactor>
</comment>
<dbReference type="InParanoid" id="A0A0D0ECL5"/>
<dbReference type="AlphaFoldDB" id="A0A0D0ECL5"/>
<accession>A0A0D0ECL5</accession>
<dbReference type="GO" id="GO:0030422">
    <property type="term" value="P:siRNA processing"/>
    <property type="evidence" value="ECO:0007669"/>
    <property type="project" value="TreeGrafter"/>
</dbReference>
<dbReference type="GO" id="GO:0005737">
    <property type="term" value="C:cytoplasm"/>
    <property type="evidence" value="ECO:0007669"/>
    <property type="project" value="TreeGrafter"/>
</dbReference>
<keyword evidence="5" id="KW-0808">Transferase</keyword>
<keyword evidence="7" id="KW-0479">Metal-binding</keyword>
<dbReference type="PANTHER" id="PTHR21404">
    <property type="entry name" value="HEN1"/>
    <property type="match status" value="1"/>
</dbReference>
<dbReference type="EC" id="2.1.1.386" evidence="11"/>
<dbReference type="HOGENOM" id="CLU_032749_0_0_1"/>
<dbReference type="GO" id="GO:0003723">
    <property type="term" value="F:RNA binding"/>
    <property type="evidence" value="ECO:0007669"/>
    <property type="project" value="UniProtKB-KW"/>
</dbReference>
<keyword evidence="14" id="KW-1185">Reference proteome</keyword>
<evidence type="ECO:0000256" key="7">
    <source>
        <dbReference type="ARBA" id="ARBA00022723"/>
    </source>
</evidence>
<proteinExistence type="inferred from homology"/>
<reference evidence="13 14" key="1">
    <citation type="submission" date="2014-04" db="EMBL/GenBank/DDBJ databases">
        <authorList>
            <consortium name="DOE Joint Genome Institute"/>
            <person name="Kuo A."/>
            <person name="Kohler A."/>
            <person name="Jargeat P."/>
            <person name="Nagy L.G."/>
            <person name="Floudas D."/>
            <person name="Copeland A."/>
            <person name="Barry K.W."/>
            <person name="Cichocki N."/>
            <person name="Veneault-Fourrey C."/>
            <person name="LaButti K."/>
            <person name="Lindquist E.A."/>
            <person name="Lipzen A."/>
            <person name="Lundell T."/>
            <person name="Morin E."/>
            <person name="Murat C."/>
            <person name="Sun H."/>
            <person name="Tunlid A."/>
            <person name="Henrissat B."/>
            <person name="Grigoriev I.V."/>
            <person name="Hibbett D.S."/>
            <person name="Martin F."/>
            <person name="Nordberg H.P."/>
            <person name="Cantor M.N."/>
            <person name="Hua S.X."/>
        </authorList>
    </citation>
    <scope>NUCLEOTIDE SEQUENCE [LARGE SCALE GENOMIC DNA]</scope>
    <source>
        <strain evidence="13 14">Ve08.2h10</strain>
    </source>
</reference>
<evidence type="ECO:0000256" key="1">
    <source>
        <dbReference type="ARBA" id="ARBA00001946"/>
    </source>
</evidence>
<evidence type="ECO:0000256" key="2">
    <source>
        <dbReference type="ARBA" id="ARBA00009026"/>
    </source>
</evidence>
<evidence type="ECO:0000256" key="9">
    <source>
        <dbReference type="ARBA" id="ARBA00022884"/>
    </source>
</evidence>
<dbReference type="Proteomes" id="UP000054538">
    <property type="component" value="Unassembled WGS sequence"/>
</dbReference>
<evidence type="ECO:0000256" key="3">
    <source>
        <dbReference type="ARBA" id="ARBA00021330"/>
    </source>
</evidence>
<feature type="non-terminal residue" evidence="13">
    <location>
        <position position="1"/>
    </location>
</feature>
<evidence type="ECO:0000256" key="12">
    <source>
        <dbReference type="ARBA" id="ARBA00048418"/>
    </source>
</evidence>
<comment type="catalytic activity">
    <reaction evidence="12">
        <text>small RNA 3'-end nucleotide + S-adenosyl-L-methionine = small RNA 3'-end 2'-O-methylnucleotide + S-adenosyl-L-homocysteine + H(+)</text>
        <dbReference type="Rhea" id="RHEA:37887"/>
        <dbReference type="Rhea" id="RHEA-COMP:10415"/>
        <dbReference type="Rhea" id="RHEA-COMP:10416"/>
        <dbReference type="ChEBI" id="CHEBI:15378"/>
        <dbReference type="ChEBI" id="CHEBI:57856"/>
        <dbReference type="ChEBI" id="CHEBI:59789"/>
        <dbReference type="ChEBI" id="CHEBI:74896"/>
        <dbReference type="ChEBI" id="CHEBI:74898"/>
        <dbReference type="EC" id="2.1.1.386"/>
    </reaction>
</comment>
<evidence type="ECO:0000256" key="4">
    <source>
        <dbReference type="ARBA" id="ARBA00022603"/>
    </source>
</evidence>
<dbReference type="Gene3D" id="3.40.50.150">
    <property type="entry name" value="Vaccinia Virus protein VP39"/>
    <property type="match status" value="1"/>
</dbReference>
<dbReference type="GO" id="GO:0046872">
    <property type="term" value="F:metal ion binding"/>
    <property type="evidence" value="ECO:0007669"/>
    <property type="project" value="UniProtKB-KW"/>
</dbReference>
<dbReference type="GO" id="GO:0090486">
    <property type="term" value="F:small RNA 2'-O-methyltransferase activity"/>
    <property type="evidence" value="ECO:0007669"/>
    <property type="project" value="UniProtKB-EC"/>
</dbReference>
<name>A0A0D0ECL5_9AGAM</name>
<evidence type="ECO:0000313" key="14">
    <source>
        <dbReference type="Proteomes" id="UP000054538"/>
    </source>
</evidence>
<evidence type="ECO:0000256" key="11">
    <source>
        <dbReference type="ARBA" id="ARBA00035025"/>
    </source>
</evidence>